<dbReference type="Proteomes" id="UP000249464">
    <property type="component" value="Unassembled WGS sequence"/>
</dbReference>
<evidence type="ECO:0000256" key="1">
    <source>
        <dbReference type="SAM" id="MobiDB-lite"/>
    </source>
</evidence>
<dbReference type="AlphaFoldDB" id="A0A2X0NTJ1"/>
<feature type="region of interest" description="Disordered" evidence="1">
    <location>
        <begin position="1"/>
        <end position="75"/>
    </location>
</feature>
<dbReference type="EMBL" id="FQNC01000012">
    <property type="protein sequence ID" value="SGY14337.1"/>
    <property type="molecule type" value="Genomic_DNA"/>
</dbReference>
<evidence type="ECO:0000313" key="2">
    <source>
        <dbReference type="EMBL" id="SGY14337.1"/>
    </source>
</evidence>
<keyword evidence="3" id="KW-1185">Reference proteome</keyword>
<feature type="compositionally biased region" description="Basic residues" evidence="1">
    <location>
        <begin position="18"/>
        <end position="30"/>
    </location>
</feature>
<reference evidence="2 3" key="1">
    <citation type="submission" date="2016-11" db="EMBL/GenBank/DDBJ databases">
        <authorList>
            <person name="Jaros S."/>
            <person name="Januszkiewicz K."/>
            <person name="Wedrychowicz H."/>
        </authorList>
    </citation>
    <scope>NUCLEOTIDE SEQUENCE [LARGE SCALE GENOMIC DNA]</scope>
</reference>
<protein>
    <submittedName>
        <fullName evidence="2">BQ5605_C010g06145 protein</fullName>
    </submittedName>
</protein>
<accession>A0A2X0NTJ1</accession>
<feature type="compositionally biased region" description="Polar residues" evidence="1">
    <location>
        <begin position="32"/>
        <end position="44"/>
    </location>
</feature>
<evidence type="ECO:0000313" key="3">
    <source>
        <dbReference type="Proteomes" id="UP000249464"/>
    </source>
</evidence>
<name>A0A2X0NTJ1_9BASI</name>
<organism evidence="2 3">
    <name type="scientific">Microbotryum silenes-dioicae</name>
    <dbReference type="NCBI Taxonomy" id="796604"/>
    <lineage>
        <taxon>Eukaryota</taxon>
        <taxon>Fungi</taxon>
        <taxon>Dikarya</taxon>
        <taxon>Basidiomycota</taxon>
        <taxon>Pucciniomycotina</taxon>
        <taxon>Microbotryomycetes</taxon>
        <taxon>Microbotryales</taxon>
        <taxon>Microbotryaceae</taxon>
        <taxon>Microbotryum</taxon>
    </lineage>
</organism>
<sequence length="75" mass="8217">MIDAGPFVQVQWSTTPPHNRRQIGGKHYHCTHSPSSRLHEQPSSLPHRGSSARSATDDLIVQANQRSQSTASTAD</sequence>
<gene>
    <name evidence="2" type="primary">BQ5605_C010g06145</name>
    <name evidence="2" type="ORF">BQ5605_C010G06145</name>
</gene>
<proteinExistence type="predicted"/>
<feature type="compositionally biased region" description="Polar residues" evidence="1">
    <location>
        <begin position="62"/>
        <end position="75"/>
    </location>
</feature>